<dbReference type="Pfam" id="PF05995">
    <property type="entry name" value="CDO_I"/>
    <property type="match status" value="1"/>
</dbReference>
<keyword evidence="3 6" id="KW-0223">Dioxygenase</keyword>
<evidence type="ECO:0000256" key="5">
    <source>
        <dbReference type="ARBA" id="ARBA00023004"/>
    </source>
</evidence>
<keyword evidence="2" id="KW-0479">Metal-binding</keyword>
<evidence type="ECO:0000256" key="4">
    <source>
        <dbReference type="ARBA" id="ARBA00023002"/>
    </source>
</evidence>
<dbReference type="EMBL" id="BAABJP010000015">
    <property type="protein sequence ID" value="GAA5156947.1"/>
    <property type="molecule type" value="Genomic_DNA"/>
</dbReference>
<dbReference type="GO" id="GO:0051213">
    <property type="term" value="F:dioxygenase activity"/>
    <property type="evidence" value="ECO:0007669"/>
    <property type="project" value="UniProtKB-KW"/>
</dbReference>
<name>A0ABP9QAK3_9PSEU</name>
<evidence type="ECO:0000256" key="2">
    <source>
        <dbReference type="ARBA" id="ARBA00022723"/>
    </source>
</evidence>
<dbReference type="CDD" id="cd10548">
    <property type="entry name" value="cupin_CDO"/>
    <property type="match status" value="1"/>
</dbReference>
<keyword evidence="4" id="KW-0560">Oxidoreductase</keyword>
<accession>A0ABP9QAK3</accession>
<comment type="similarity">
    <text evidence="1">Belongs to the cysteine dioxygenase family.</text>
</comment>
<evidence type="ECO:0000313" key="6">
    <source>
        <dbReference type="EMBL" id="GAA5156947.1"/>
    </source>
</evidence>
<keyword evidence="5" id="KW-0408">Iron</keyword>
<dbReference type="Proteomes" id="UP001428817">
    <property type="component" value="Unassembled WGS sequence"/>
</dbReference>
<dbReference type="RefSeq" id="WP_345702886.1">
    <property type="nucleotide sequence ID" value="NZ_BAABJP010000015.1"/>
</dbReference>
<evidence type="ECO:0000256" key="3">
    <source>
        <dbReference type="ARBA" id="ARBA00022964"/>
    </source>
</evidence>
<dbReference type="SUPFAM" id="SSF51182">
    <property type="entry name" value="RmlC-like cupins"/>
    <property type="match status" value="1"/>
</dbReference>
<proteinExistence type="inferred from homology"/>
<dbReference type="InterPro" id="IPR014710">
    <property type="entry name" value="RmlC-like_jellyroll"/>
</dbReference>
<dbReference type="PANTHER" id="PTHR12918">
    <property type="entry name" value="CYSTEINE DIOXYGENASE"/>
    <property type="match status" value="1"/>
</dbReference>
<keyword evidence="7" id="KW-1185">Reference proteome</keyword>
<protein>
    <submittedName>
        <fullName evidence="6">Cysteine dioxygenase family protein</fullName>
    </submittedName>
</protein>
<comment type="caution">
    <text evidence="6">The sequence shown here is derived from an EMBL/GenBank/DDBJ whole genome shotgun (WGS) entry which is preliminary data.</text>
</comment>
<dbReference type="Gene3D" id="2.60.120.10">
    <property type="entry name" value="Jelly Rolls"/>
    <property type="match status" value="1"/>
</dbReference>
<evidence type="ECO:0000313" key="7">
    <source>
        <dbReference type="Proteomes" id="UP001428817"/>
    </source>
</evidence>
<dbReference type="InterPro" id="IPR011051">
    <property type="entry name" value="RmlC_Cupin_sf"/>
</dbReference>
<evidence type="ECO:0000256" key="1">
    <source>
        <dbReference type="ARBA" id="ARBA00006622"/>
    </source>
</evidence>
<reference evidence="7" key="1">
    <citation type="journal article" date="2019" name="Int. J. Syst. Evol. Microbiol.">
        <title>The Global Catalogue of Microorganisms (GCM) 10K type strain sequencing project: providing services to taxonomists for standard genome sequencing and annotation.</title>
        <authorList>
            <consortium name="The Broad Institute Genomics Platform"/>
            <consortium name="The Broad Institute Genome Sequencing Center for Infectious Disease"/>
            <person name="Wu L."/>
            <person name="Ma J."/>
        </authorList>
    </citation>
    <scope>NUCLEOTIDE SEQUENCE [LARGE SCALE GENOMIC DNA]</scope>
    <source>
        <strain evidence="7">JCM 18303</strain>
    </source>
</reference>
<dbReference type="PANTHER" id="PTHR12918:SF1">
    <property type="entry name" value="CYSTEINE DIOXYGENASE TYPE 1"/>
    <property type="match status" value="1"/>
</dbReference>
<sequence length="154" mass="17155">MLTVPELRQLTMQVAQDVRAGRHQVQVDPERRWYQLLSSDGYVDVWLISWAREQIAELHDHAGSLGALTVVSGVLTEHAWNRRGLRTRTLPAGVSVGFKAGHVHDVTNVAPVPAVSVHAYSPPLTAMSYYRVEPDGRLRRTRSELTREPEAVGA</sequence>
<organism evidence="6 7">
    <name type="scientific">Pseudonocardia eucalypti</name>
    <dbReference type="NCBI Taxonomy" id="648755"/>
    <lineage>
        <taxon>Bacteria</taxon>
        <taxon>Bacillati</taxon>
        <taxon>Actinomycetota</taxon>
        <taxon>Actinomycetes</taxon>
        <taxon>Pseudonocardiales</taxon>
        <taxon>Pseudonocardiaceae</taxon>
        <taxon>Pseudonocardia</taxon>
    </lineage>
</organism>
<gene>
    <name evidence="6" type="ORF">GCM10023321_34090</name>
</gene>
<dbReference type="InterPro" id="IPR010300">
    <property type="entry name" value="CDO_1"/>
</dbReference>